<reference evidence="1 2" key="1">
    <citation type="submission" date="2024-11" db="EMBL/GenBank/DDBJ databases">
        <authorList>
            <person name="Heng Y.C."/>
            <person name="Lim A.C.H."/>
            <person name="Lee J.K.Y."/>
            <person name="Kittelmann S."/>
        </authorList>
    </citation>
    <scope>NUCLEOTIDE SEQUENCE [LARGE SCALE GENOMIC DNA]</scope>
    <source>
        <strain evidence="1 2">WILCCON 0269</strain>
    </source>
</reference>
<dbReference type="EMBL" id="JBJHZX010000006">
    <property type="protein sequence ID" value="MFL0195128.1"/>
    <property type="molecule type" value="Genomic_DNA"/>
</dbReference>
<protein>
    <recommendedName>
        <fullName evidence="3">SH3b domain-containing protein</fullName>
    </recommendedName>
</protein>
<name>A0ABW8SIR0_9CLOT</name>
<sequence length="135" mass="15445">MLAFLFLLLVIGNVAILYHFSDKVSSQRRQIISLKCENDSLKSKLSKDFPKKIDINYITPQSLNGIVTIKTSLYLAPILKSSIVNILEENTILKIEDTAKIQNQLWYEISLAEINRTNSRINSKGWIKSNYVKIT</sequence>
<dbReference type="RefSeq" id="WP_406791246.1">
    <property type="nucleotide sequence ID" value="NZ_JBJHZX010000006.1"/>
</dbReference>
<evidence type="ECO:0008006" key="3">
    <source>
        <dbReference type="Google" id="ProtNLM"/>
    </source>
</evidence>
<organism evidence="1 2">
    <name type="scientific">Candidatus Clostridium eludens</name>
    <dbReference type="NCBI Taxonomy" id="3381663"/>
    <lineage>
        <taxon>Bacteria</taxon>
        <taxon>Bacillati</taxon>
        <taxon>Bacillota</taxon>
        <taxon>Clostridia</taxon>
        <taxon>Eubacteriales</taxon>
        <taxon>Clostridiaceae</taxon>
        <taxon>Clostridium</taxon>
    </lineage>
</organism>
<gene>
    <name evidence="1" type="ORF">ACJDU8_06020</name>
</gene>
<proteinExistence type="predicted"/>
<keyword evidence="2" id="KW-1185">Reference proteome</keyword>
<dbReference type="Proteomes" id="UP001623660">
    <property type="component" value="Unassembled WGS sequence"/>
</dbReference>
<comment type="caution">
    <text evidence="1">The sequence shown here is derived from an EMBL/GenBank/DDBJ whole genome shotgun (WGS) entry which is preliminary data.</text>
</comment>
<accession>A0ABW8SIR0</accession>
<evidence type="ECO:0000313" key="2">
    <source>
        <dbReference type="Proteomes" id="UP001623660"/>
    </source>
</evidence>
<evidence type="ECO:0000313" key="1">
    <source>
        <dbReference type="EMBL" id="MFL0195128.1"/>
    </source>
</evidence>